<dbReference type="RefSeq" id="WP_208097982.1">
    <property type="nucleotide sequence ID" value="NZ_JAGDYM010000010.1"/>
</dbReference>
<dbReference type="PANTHER" id="PTHR43355">
    <property type="entry name" value="FLAVIN REDUCTASE (NADPH)"/>
    <property type="match status" value="1"/>
</dbReference>
<dbReference type="GO" id="GO:0016646">
    <property type="term" value="F:oxidoreductase activity, acting on the CH-NH group of donors, NAD or NADP as acceptor"/>
    <property type="evidence" value="ECO:0007669"/>
    <property type="project" value="TreeGrafter"/>
</dbReference>
<evidence type="ECO:0000259" key="1">
    <source>
        <dbReference type="Pfam" id="PF13460"/>
    </source>
</evidence>
<dbReference type="Proteomes" id="UP000664382">
    <property type="component" value="Unassembled WGS sequence"/>
</dbReference>
<evidence type="ECO:0000313" key="3">
    <source>
        <dbReference type="Proteomes" id="UP000664382"/>
    </source>
</evidence>
<dbReference type="Pfam" id="PF13460">
    <property type="entry name" value="NAD_binding_10"/>
    <property type="match status" value="1"/>
</dbReference>
<dbReference type="InterPro" id="IPR051606">
    <property type="entry name" value="Polyketide_Oxido-like"/>
</dbReference>
<dbReference type="AlphaFoldDB" id="A0A939S6C4"/>
<dbReference type="InterPro" id="IPR016040">
    <property type="entry name" value="NAD(P)-bd_dom"/>
</dbReference>
<organism evidence="2 3">
    <name type="scientific">Leucobacter weissii</name>
    <dbReference type="NCBI Taxonomy" id="1983706"/>
    <lineage>
        <taxon>Bacteria</taxon>
        <taxon>Bacillati</taxon>
        <taxon>Actinomycetota</taxon>
        <taxon>Actinomycetes</taxon>
        <taxon>Micrococcales</taxon>
        <taxon>Microbacteriaceae</taxon>
        <taxon>Leucobacter</taxon>
    </lineage>
</organism>
<dbReference type="PANTHER" id="PTHR43355:SF2">
    <property type="entry name" value="FLAVIN REDUCTASE (NADPH)"/>
    <property type="match status" value="1"/>
</dbReference>
<dbReference type="EMBL" id="JAGDYM010000010">
    <property type="protein sequence ID" value="MBO1902229.1"/>
    <property type="molecule type" value="Genomic_DNA"/>
</dbReference>
<name>A0A939S6C4_9MICO</name>
<comment type="caution">
    <text evidence="2">The sequence shown here is derived from an EMBL/GenBank/DDBJ whole genome shotgun (WGS) entry which is preliminary data.</text>
</comment>
<protein>
    <submittedName>
        <fullName evidence="2">NAD(P)H-binding protein</fullName>
    </submittedName>
</protein>
<proteinExistence type="predicted"/>
<keyword evidence="3" id="KW-1185">Reference proteome</keyword>
<sequence length="213" mass="22014">MSTIVVIGGTGYAGSSIVREAVRRGHEVVAVSRNAPADPVEGVRYEQGAAADSLPLIAGADVVVGALSPRAGSEGTLVESYRSIARAAADTGARLFVIGGFGSLRPAPGAPRFADGGEFPEEYAAEAKELAAVLDALEATPERVDWVFVSPAGVYGAYTPQGEPRGAYRTSTDGTALFDAEGDSAIEGADFALAVVDAIERGEHHRAHLHFAY</sequence>
<accession>A0A939S6C4</accession>
<dbReference type="InterPro" id="IPR036291">
    <property type="entry name" value="NAD(P)-bd_dom_sf"/>
</dbReference>
<feature type="domain" description="NAD(P)-binding" evidence="1">
    <location>
        <begin position="8"/>
        <end position="200"/>
    </location>
</feature>
<gene>
    <name evidence="2" type="ORF">J4H92_09755</name>
</gene>
<evidence type="ECO:0000313" key="2">
    <source>
        <dbReference type="EMBL" id="MBO1902229.1"/>
    </source>
</evidence>
<dbReference type="SUPFAM" id="SSF51735">
    <property type="entry name" value="NAD(P)-binding Rossmann-fold domains"/>
    <property type="match status" value="1"/>
</dbReference>
<dbReference type="Gene3D" id="3.40.50.720">
    <property type="entry name" value="NAD(P)-binding Rossmann-like Domain"/>
    <property type="match status" value="1"/>
</dbReference>
<reference evidence="2" key="1">
    <citation type="submission" date="2021-03" db="EMBL/GenBank/DDBJ databases">
        <title>Leucobacter chromiisoli sp. nov., isolated from chromium-containing soil of chemical plant.</title>
        <authorList>
            <person name="Xu Z."/>
        </authorList>
    </citation>
    <scope>NUCLEOTIDE SEQUENCE</scope>
    <source>
        <strain evidence="2">S27</strain>
    </source>
</reference>